<dbReference type="KEGG" id="samy:DB32_000265"/>
<keyword evidence="2" id="KW-1185">Reference proteome</keyword>
<dbReference type="Proteomes" id="UP000034883">
    <property type="component" value="Chromosome"/>
</dbReference>
<proteinExistence type="predicted"/>
<sequence length="170" mass="19451">MDYVDRIERARFLGREFLVWLWHESEAKEGVLTLSNGEACEVWLEAQLTLVGAEDEKSESKLKSAMPSASPEAKEALRQGKLPIKAKLRIARGTQTWGFLLNADTLSIASVQIPALLREENDEKFYERMELVETLETILDDLLGQFLELRTSETWDGRVMPQLRDWVRAA</sequence>
<evidence type="ECO:0008006" key="3">
    <source>
        <dbReference type="Google" id="ProtNLM"/>
    </source>
</evidence>
<organism evidence="1 2">
    <name type="scientific">Sandaracinus amylolyticus</name>
    <dbReference type="NCBI Taxonomy" id="927083"/>
    <lineage>
        <taxon>Bacteria</taxon>
        <taxon>Pseudomonadati</taxon>
        <taxon>Myxococcota</taxon>
        <taxon>Polyangia</taxon>
        <taxon>Polyangiales</taxon>
        <taxon>Sandaracinaceae</taxon>
        <taxon>Sandaracinus</taxon>
    </lineage>
</organism>
<reference evidence="1 2" key="1">
    <citation type="submission" date="2015-03" db="EMBL/GenBank/DDBJ databases">
        <title>Genome assembly of Sandaracinus amylolyticus DSM 53668.</title>
        <authorList>
            <person name="Sharma G."/>
            <person name="Subramanian S."/>
        </authorList>
    </citation>
    <scope>NUCLEOTIDE SEQUENCE [LARGE SCALE GENOMIC DNA]</scope>
    <source>
        <strain evidence="1 2">DSM 53668</strain>
    </source>
</reference>
<protein>
    <recommendedName>
        <fullName evidence="3">Recombination-associated protein RdgC</fullName>
    </recommendedName>
</protein>
<evidence type="ECO:0000313" key="1">
    <source>
        <dbReference type="EMBL" id="AKF03116.1"/>
    </source>
</evidence>
<gene>
    <name evidence="1" type="ORF">DB32_000265</name>
</gene>
<evidence type="ECO:0000313" key="2">
    <source>
        <dbReference type="Proteomes" id="UP000034883"/>
    </source>
</evidence>
<dbReference type="AlphaFoldDB" id="A0A0F6YF16"/>
<accession>A0A0F6YF16</accession>
<dbReference type="OrthoDB" id="5470789at2"/>
<dbReference type="RefSeq" id="WP_053230590.1">
    <property type="nucleotide sequence ID" value="NZ_CP011125.1"/>
</dbReference>
<name>A0A0F6YF16_9BACT</name>
<dbReference type="STRING" id="927083.DB32_000265"/>
<dbReference type="EMBL" id="CP011125">
    <property type="protein sequence ID" value="AKF03116.1"/>
    <property type="molecule type" value="Genomic_DNA"/>
</dbReference>